<gene>
    <name evidence="2" type="ORF">F8388_009481</name>
    <name evidence="3" type="ORF">G4B88_024663</name>
</gene>
<dbReference type="Proteomes" id="UP000583929">
    <property type="component" value="Unassembled WGS sequence"/>
</dbReference>
<dbReference type="Proteomes" id="UP000525078">
    <property type="component" value="Unassembled WGS sequence"/>
</dbReference>
<dbReference type="PANTHER" id="PTHR44102:SF12">
    <property type="entry name" value="PROTEIN NPGR2"/>
    <property type="match status" value="1"/>
</dbReference>
<evidence type="ECO:0000313" key="3">
    <source>
        <dbReference type="EMBL" id="KAF4387091.1"/>
    </source>
</evidence>
<dbReference type="EMBL" id="JAATIP010000228">
    <property type="protein sequence ID" value="KAF4358198.1"/>
    <property type="molecule type" value="Genomic_DNA"/>
</dbReference>
<sequence>MKKKSRVTRVKRGEFKKGFGNFLKCLCSGDQLRTEDKMVPSFESLSIEDYGNEIISRAREIAKQPDTGNIEEAELSLRKNGVLNYEEARAVLGRYEYQKGNVEAALRVFEGIDISMVAPNIKSTLSRRVERRRRSSQNIETLQMSIPAVSLILEAIFLKSKSLQALGRFKEAAQSSKFVVDIVESSLPEGLPENFGAECKLQETIIQAVELLPELWKLADCPSEAILSYRQALLHPWNLDSETAARIQKEFAIYLLYSGVEAAPPNLRFQMDGSFVPKNNLEEAILLLMILLRKISLKRIEWDQSILDHLSFALSISGDTRSLAHQVEELLPGIIRRNERYYILALCYYGAGDCSVALDLLKKLISSGDDPNHIPALLMASKICEEIPNFEQGVHFARRALEILDSRCDQLKSTANYLLGASLSLQAKSAVTDSERVSRQSEALRVLETAGKLTRMEDPIILYQLSLGNAEQRKLNDALHYAKNTLKLEGGSNIKTWLLLARILSAQKRFVDAEVIIDTALEQTGKWDQGELLRTKAKLHIAQGHIRNAVETYTQILAILQVQKKSIGSEMKLHKSGSRRSPRSLELEIWHDLTYIYIRLSQWRDAEVCLSKSKSLCSYSATRWHATGVLYEAKGEYKEALKAFLVALNTDPTHVPSLISTAEILRQLNNESVAIVRSFLMEALRLDRMNHSAWYNLGMFYKSKGNNNNNNGSSSSLEAAECFEAAISLEETAPVEPFR</sequence>
<evidence type="ECO:0000313" key="4">
    <source>
        <dbReference type="Proteomes" id="UP000525078"/>
    </source>
</evidence>
<dbReference type="PANTHER" id="PTHR44102">
    <property type="entry name" value="PROTEIN NPG1"/>
    <property type="match status" value="1"/>
</dbReference>
<keyword evidence="5" id="KW-1185">Reference proteome</keyword>
<dbReference type="EMBL" id="JAATIQ010000080">
    <property type="protein sequence ID" value="KAF4387091.1"/>
    <property type="molecule type" value="Genomic_DNA"/>
</dbReference>
<dbReference type="InterPro" id="IPR011990">
    <property type="entry name" value="TPR-like_helical_dom_sf"/>
</dbReference>
<protein>
    <submittedName>
        <fullName evidence="3">Uncharacterized protein</fullName>
    </submittedName>
</protein>
<name>A0A7J6GWC0_CANSA</name>
<dbReference type="InterPro" id="IPR043376">
    <property type="entry name" value="NPG1-like"/>
</dbReference>
<dbReference type="OrthoDB" id="29013at2759"/>
<dbReference type="Pfam" id="PF14559">
    <property type="entry name" value="TPR_19"/>
    <property type="match status" value="1"/>
</dbReference>
<proteinExistence type="predicted"/>
<dbReference type="SUPFAM" id="SSF48452">
    <property type="entry name" value="TPR-like"/>
    <property type="match status" value="1"/>
</dbReference>
<evidence type="ECO:0000313" key="5">
    <source>
        <dbReference type="Proteomes" id="UP000583929"/>
    </source>
</evidence>
<dbReference type="Gene3D" id="1.25.40.10">
    <property type="entry name" value="Tetratricopeptide repeat domain"/>
    <property type="match status" value="2"/>
</dbReference>
<accession>A0A7J6GWC0</accession>
<dbReference type="SMART" id="SM00028">
    <property type="entry name" value="TPR"/>
    <property type="match status" value="7"/>
</dbReference>
<dbReference type="InterPro" id="IPR019734">
    <property type="entry name" value="TPR_rpt"/>
</dbReference>
<keyword evidence="1" id="KW-0802">TPR repeat</keyword>
<reference evidence="4 5" key="1">
    <citation type="journal article" date="2020" name="bioRxiv">
        <title>Sequence and annotation of 42 cannabis genomes reveals extensive copy number variation in cannabinoid synthesis and pathogen resistance genes.</title>
        <authorList>
            <person name="Mckernan K.J."/>
            <person name="Helbert Y."/>
            <person name="Kane L.T."/>
            <person name="Ebling H."/>
            <person name="Zhang L."/>
            <person name="Liu B."/>
            <person name="Eaton Z."/>
            <person name="Mclaughlin S."/>
            <person name="Kingan S."/>
            <person name="Baybayan P."/>
            <person name="Concepcion G."/>
            <person name="Jordan M."/>
            <person name="Riva A."/>
            <person name="Barbazuk W."/>
            <person name="Harkins T."/>
        </authorList>
    </citation>
    <scope>NUCLEOTIDE SEQUENCE [LARGE SCALE GENOMIC DNA]</scope>
    <source>
        <strain evidence="4 5">cv. Jamaican Lion 4</strain>
        <strain evidence="3">Father</strain>
        <strain evidence="2">Mother</strain>
        <tissue evidence="3">Leaf</tissue>
    </source>
</reference>
<dbReference type="PROSITE" id="PS50005">
    <property type="entry name" value="TPR"/>
    <property type="match status" value="1"/>
</dbReference>
<organism evidence="3 5">
    <name type="scientific">Cannabis sativa</name>
    <name type="common">Hemp</name>
    <name type="synonym">Marijuana</name>
    <dbReference type="NCBI Taxonomy" id="3483"/>
    <lineage>
        <taxon>Eukaryota</taxon>
        <taxon>Viridiplantae</taxon>
        <taxon>Streptophyta</taxon>
        <taxon>Embryophyta</taxon>
        <taxon>Tracheophyta</taxon>
        <taxon>Spermatophyta</taxon>
        <taxon>Magnoliopsida</taxon>
        <taxon>eudicotyledons</taxon>
        <taxon>Gunneridae</taxon>
        <taxon>Pentapetalae</taxon>
        <taxon>rosids</taxon>
        <taxon>fabids</taxon>
        <taxon>Rosales</taxon>
        <taxon>Cannabaceae</taxon>
        <taxon>Cannabis</taxon>
    </lineage>
</organism>
<comment type="caution">
    <text evidence="3">The sequence shown here is derived from an EMBL/GenBank/DDBJ whole genome shotgun (WGS) entry which is preliminary data.</text>
</comment>
<evidence type="ECO:0000256" key="1">
    <source>
        <dbReference type="PROSITE-ProRule" id="PRU00339"/>
    </source>
</evidence>
<feature type="repeat" description="TPR" evidence="1">
    <location>
        <begin position="621"/>
        <end position="654"/>
    </location>
</feature>
<evidence type="ECO:0000313" key="2">
    <source>
        <dbReference type="EMBL" id="KAF4358198.1"/>
    </source>
</evidence>
<dbReference type="AlphaFoldDB" id="A0A7J6GWC0"/>